<accession>A0A1D1V5H3</accession>
<protein>
    <submittedName>
        <fullName evidence="1">Uncharacterized protein</fullName>
    </submittedName>
</protein>
<proteinExistence type="predicted"/>
<keyword evidence="2" id="KW-1185">Reference proteome</keyword>
<organism evidence="1 2">
    <name type="scientific">Ramazzottius varieornatus</name>
    <name type="common">Water bear</name>
    <name type="synonym">Tardigrade</name>
    <dbReference type="NCBI Taxonomy" id="947166"/>
    <lineage>
        <taxon>Eukaryota</taxon>
        <taxon>Metazoa</taxon>
        <taxon>Ecdysozoa</taxon>
        <taxon>Tardigrada</taxon>
        <taxon>Eutardigrada</taxon>
        <taxon>Parachela</taxon>
        <taxon>Hypsibioidea</taxon>
        <taxon>Ramazzottiidae</taxon>
        <taxon>Ramazzottius</taxon>
    </lineage>
</organism>
<dbReference type="AlphaFoldDB" id="A0A1D1V5H3"/>
<comment type="caution">
    <text evidence="1">The sequence shown here is derived from an EMBL/GenBank/DDBJ whole genome shotgun (WGS) entry which is preliminary data.</text>
</comment>
<evidence type="ECO:0000313" key="1">
    <source>
        <dbReference type="EMBL" id="GAU96974.1"/>
    </source>
</evidence>
<dbReference type="Proteomes" id="UP000186922">
    <property type="component" value="Unassembled WGS sequence"/>
</dbReference>
<sequence>MTNGDYVFFGLNLGTEGSDWGFVQWQKGDEDDEVLAIVVNQ</sequence>
<name>A0A1D1V5H3_RAMVA</name>
<reference evidence="1 2" key="1">
    <citation type="journal article" date="2016" name="Nat. Commun.">
        <title>Extremotolerant tardigrade genome and improved radiotolerance of human cultured cells by tardigrade-unique protein.</title>
        <authorList>
            <person name="Hashimoto T."/>
            <person name="Horikawa D.D."/>
            <person name="Saito Y."/>
            <person name="Kuwahara H."/>
            <person name="Kozuka-Hata H."/>
            <person name="Shin-I T."/>
            <person name="Minakuchi Y."/>
            <person name="Ohishi K."/>
            <person name="Motoyama A."/>
            <person name="Aizu T."/>
            <person name="Enomoto A."/>
            <person name="Kondo K."/>
            <person name="Tanaka S."/>
            <person name="Hara Y."/>
            <person name="Koshikawa S."/>
            <person name="Sagara H."/>
            <person name="Miura T."/>
            <person name="Yokobori S."/>
            <person name="Miyagawa K."/>
            <person name="Suzuki Y."/>
            <person name="Kubo T."/>
            <person name="Oyama M."/>
            <person name="Kohara Y."/>
            <person name="Fujiyama A."/>
            <person name="Arakawa K."/>
            <person name="Katayama T."/>
            <person name="Toyoda A."/>
            <person name="Kunieda T."/>
        </authorList>
    </citation>
    <scope>NUCLEOTIDE SEQUENCE [LARGE SCALE GENOMIC DNA]</scope>
    <source>
        <strain evidence="1 2">YOKOZUNA-1</strain>
    </source>
</reference>
<dbReference type="EMBL" id="BDGG01000003">
    <property type="protein sequence ID" value="GAU96974.1"/>
    <property type="molecule type" value="Genomic_DNA"/>
</dbReference>
<evidence type="ECO:0000313" key="2">
    <source>
        <dbReference type="Proteomes" id="UP000186922"/>
    </source>
</evidence>
<gene>
    <name evidence="1" type="primary">RvY_08337-1</name>
    <name evidence="1" type="synonym">RvY_08337.1</name>
    <name evidence="1" type="ORF">RvY_08337</name>
</gene>